<evidence type="ECO:0000256" key="7">
    <source>
        <dbReference type="ARBA" id="ARBA00023077"/>
    </source>
</evidence>
<evidence type="ECO:0000313" key="17">
    <source>
        <dbReference type="EMBL" id="RJX64929.1"/>
    </source>
</evidence>
<dbReference type="InterPro" id="IPR039426">
    <property type="entry name" value="TonB-dep_rcpt-like"/>
</dbReference>
<dbReference type="Pfam" id="PF07715">
    <property type="entry name" value="Plug"/>
    <property type="match status" value="1"/>
</dbReference>
<comment type="similarity">
    <text evidence="10 13">Belongs to the TonB-dependent receptor family.</text>
</comment>
<feature type="domain" description="TonB-dependent receptor plug" evidence="16">
    <location>
        <begin position="42"/>
        <end position="148"/>
    </location>
</feature>
<proteinExistence type="inferred from homology"/>
<keyword evidence="6" id="KW-0406">Ion transport</keyword>
<dbReference type="PANTHER" id="PTHR30069">
    <property type="entry name" value="TONB-DEPENDENT OUTER MEMBRANE RECEPTOR"/>
    <property type="match status" value="1"/>
</dbReference>
<reference evidence="17 18" key="1">
    <citation type="submission" date="2018-08" db="EMBL/GenBank/DDBJ databases">
        <title>Vibrio isolated from the Eastern China Marginal Seas.</title>
        <authorList>
            <person name="Li Y."/>
        </authorList>
    </citation>
    <scope>NUCLEOTIDE SEQUENCE [LARGE SCALE GENOMIC DNA]</scope>
    <source>
        <strain evidence="17 18">BEI233</strain>
    </source>
</reference>
<dbReference type="EMBL" id="QVMU01000044">
    <property type="protein sequence ID" value="RJX64929.1"/>
    <property type="molecule type" value="Genomic_DNA"/>
</dbReference>
<dbReference type="AlphaFoldDB" id="A0A3A6Q4Q2"/>
<dbReference type="GO" id="GO:0006811">
    <property type="term" value="P:monoatomic ion transport"/>
    <property type="evidence" value="ECO:0007669"/>
    <property type="project" value="UniProtKB-KW"/>
</dbReference>
<comment type="caution">
    <text evidence="17">The sequence shown here is derived from an EMBL/GenBank/DDBJ whole genome shotgun (WGS) entry which is preliminary data.</text>
</comment>
<evidence type="ECO:0000256" key="5">
    <source>
        <dbReference type="ARBA" id="ARBA00022729"/>
    </source>
</evidence>
<evidence type="ECO:0000256" key="9">
    <source>
        <dbReference type="ARBA" id="ARBA00023237"/>
    </source>
</evidence>
<dbReference type="Pfam" id="PF00593">
    <property type="entry name" value="TonB_dep_Rec_b-barrel"/>
    <property type="match status" value="1"/>
</dbReference>
<keyword evidence="7 11" id="KW-0798">TonB box</keyword>
<keyword evidence="2 10" id="KW-0813">Transport</keyword>
<evidence type="ECO:0000256" key="11">
    <source>
        <dbReference type="PROSITE-ProRule" id="PRU10143"/>
    </source>
</evidence>
<evidence type="ECO:0000256" key="10">
    <source>
        <dbReference type="PROSITE-ProRule" id="PRU01360"/>
    </source>
</evidence>
<evidence type="ECO:0000256" key="4">
    <source>
        <dbReference type="ARBA" id="ARBA00022692"/>
    </source>
</evidence>
<evidence type="ECO:0000256" key="14">
    <source>
        <dbReference type="SAM" id="SignalP"/>
    </source>
</evidence>
<evidence type="ECO:0000256" key="1">
    <source>
        <dbReference type="ARBA" id="ARBA00004571"/>
    </source>
</evidence>
<evidence type="ECO:0000256" key="12">
    <source>
        <dbReference type="PROSITE-ProRule" id="PRU10144"/>
    </source>
</evidence>
<keyword evidence="4 10" id="KW-0812">Transmembrane</keyword>
<dbReference type="InterPro" id="IPR000531">
    <property type="entry name" value="Beta-barrel_TonB"/>
</dbReference>
<protein>
    <submittedName>
        <fullName evidence="17">TonB-dependent receptor</fullName>
    </submittedName>
</protein>
<gene>
    <name evidence="17" type="ORF">DZ860_23000</name>
</gene>
<dbReference type="CDD" id="cd01347">
    <property type="entry name" value="ligand_gated_channel"/>
    <property type="match status" value="1"/>
</dbReference>
<keyword evidence="8 10" id="KW-0472">Membrane</keyword>
<keyword evidence="18" id="KW-1185">Reference proteome</keyword>
<keyword evidence="17" id="KW-0675">Receptor</keyword>
<dbReference type="OrthoDB" id="9764669at2"/>
<dbReference type="Gene3D" id="2.40.170.20">
    <property type="entry name" value="TonB-dependent receptor, beta-barrel domain"/>
    <property type="match status" value="1"/>
</dbReference>
<evidence type="ECO:0000259" key="16">
    <source>
        <dbReference type="Pfam" id="PF07715"/>
    </source>
</evidence>
<feature type="domain" description="TonB-dependent receptor-like beta-barrel" evidence="15">
    <location>
        <begin position="196"/>
        <end position="582"/>
    </location>
</feature>
<name>A0A3A6Q4Q2_9VIBR</name>
<dbReference type="InterPro" id="IPR036942">
    <property type="entry name" value="Beta-barrel_TonB_sf"/>
</dbReference>
<sequence>MNRSILAMSVASLLPYASFSQAQELSTDETVVVTASRFETQVSDTIAPIEVVTREEIDAIQAKSLSDILRRLPGIQVANQGGIGQGSELYIRGRSTKNTLVLFNGVRVGSATLGYANLSSMPIAGIERIEVLRGPRAAVHGSDAVSGVINIITARGQDASSSVKVGAGSFGSHEASANLATSSDNGAWMNISAAYQKSDGYNVQPESTTPDDIDKDGFDTHYLVLDVGKELTPDFMIKANGFYQKHNVEYDNPWVGTDQTDNELYSAAFIGEYKNDRLFSNVTLATNYDDATSYGQGVDASSISTSRYAASWDNKFQSSDSVSFVSGLDWYQDNVENESTAMTTDSRNNTALYIGSYLAQGDLSAELNLRWDDNSAYGSFTTYQLGADYKISDTLKIVGMYGTAFKAPSFNELYWPLRCTSWGCYSGNPDLEPEETQSAEIAIEATFMGADLRLGVYHSDVEKMIASNGVTQININEAAITGYELTGHFYTGPLSHSVSYDYLDTEDKSTGYELARRAKHNAKWNMMYVLEAWQFDLSYLYQGSRFDDQDNTTKLGAYSLVDIAASYYFANGLVVGAKVGNLFDENYETAENYKTPERNYYASVAYQF</sequence>
<feature type="short sequence motif" description="TonB box" evidence="11">
    <location>
        <begin position="30"/>
        <end position="36"/>
    </location>
</feature>
<evidence type="ECO:0000256" key="3">
    <source>
        <dbReference type="ARBA" id="ARBA00022452"/>
    </source>
</evidence>
<dbReference type="InterPro" id="IPR010917">
    <property type="entry name" value="TonB_rcpt_CS"/>
</dbReference>
<keyword evidence="5 14" id="KW-0732">Signal</keyword>
<evidence type="ECO:0000256" key="6">
    <source>
        <dbReference type="ARBA" id="ARBA00023065"/>
    </source>
</evidence>
<evidence type="ECO:0000259" key="15">
    <source>
        <dbReference type="Pfam" id="PF00593"/>
    </source>
</evidence>
<dbReference type="GO" id="GO:0009279">
    <property type="term" value="C:cell outer membrane"/>
    <property type="evidence" value="ECO:0007669"/>
    <property type="project" value="UniProtKB-SubCell"/>
</dbReference>
<dbReference type="PROSITE" id="PS00430">
    <property type="entry name" value="TONB_DEPENDENT_REC_1"/>
    <property type="match status" value="1"/>
</dbReference>
<dbReference type="GO" id="GO:0015889">
    <property type="term" value="P:cobalamin transport"/>
    <property type="evidence" value="ECO:0007669"/>
    <property type="project" value="TreeGrafter"/>
</dbReference>
<evidence type="ECO:0000256" key="13">
    <source>
        <dbReference type="RuleBase" id="RU003357"/>
    </source>
</evidence>
<comment type="subcellular location">
    <subcellularLocation>
        <location evidence="1 10">Cell outer membrane</location>
        <topology evidence="1 10">Multi-pass membrane protein</topology>
    </subcellularLocation>
</comment>
<dbReference type="PROSITE" id="PS52016">
    <property type="entry name" value="TONB_DEPENDENT_REC_3"/>
    <property type="match status" value="1"/>
</dbReference>
<dbReference type="RefSeq" id="WP_120035599.1">
    <property type="nucleotide sequence ID" value="NZ_QVMU01000044.1"/>
</dbReference>
<feature type="signal peptide" evidence="14">
    <location>
        <begin position="1"/>
        <end position="22"/>
    </location>
</feature>
<dbReference type="InterPro" id="IPR012910">
    <property type="entry name" value="Plug_dom"/>
</dbReference>
<keyword evidence="9 10" id="KW-0998">Cell outer membrane</keyword>
<accession>A0A3A6Q4Q2</accession>
<dbReference type="PANTHER" id="PTHR30069:SF53">
    <property type="entry name" value="COLICIN I RECEPTOR-RELATED"/>
    <property type="match status" value="1"/>
</dbReference>
<dbReference type="PROSITE" id="PS01156">
    <property type="entry name" value="TONB_DEPENDENT_REC_2"/>
    <property type="match status" value="1"/>
</dbReference>
<dbReference type="InterPro" id="IPR037066">
    <property type="entry name" value="Plug_dom_sf"/>
</dbReference>
<feature type="short sequence motif" description="TonB C-terminal box" evidence="12">
    <location>
        <begin position="591"/>
        <end position="608"/>
    </location>
</feature>
<evidence type="ECO:0000313" key="18">
    <source>
        <dbReference type="Proteomes" id="UP000273252"/>
    </source>
</evidence>
<keyword evidence="3 10" id="KW-1134">Transmembrane beta strand</keyword>
<dbReference type="InterPro" id="IPR010916">
    <property type="entry name" value="TonB_box_CS"/>
</dbReference>
<dbReference type="Proteomes" id="UP000273252">
    <property type="component" value="Unassembled WGS sequence"/>
</dbReference>
<evidence type="ECO:0000256" key="8">
    <source>
        <dbReference type="ARBA" id="ARBA00023136"/>
    </source>
</evidence>
<feature type="chain" id="PRO_5017402165" evidence="14">
    <location>
        <begin position="23"/>
        <end position="608"/>
    </location>
</feature>
<dbReference type="Gene3D" id="2.170.130.10">
    <property type="entry name" value="TonB-dependent receptor, plug domain"/>
    <property type="match status" value="1"/>
</dbReference>
<dbReference type="SUPFAM" id="SSF56935">
    <property type="entry name" value="Porins"/>
    <property type="match status" value="1"/>
</dbReference>
<organism evidence="17 18">
    <name type="scientific">Vibrio sinensis</name>
    <dbReference type="NCBI Taxonomy" id="2302434"/>
    <lineage>
        <taxon>Bacteria</taxon>
        <taxon>Pseudomonadati</taxon>
        <taxon>Pseudomonadota</taxon>
        <taxon>Gammaproteobacteria</taxon>
        <taxon>Vibrionales</taxon>
        <taxon>Vibrionaceae</taxon>
        <taxon>Vibrio</taxon>
    </lineage>
</organism>
<evidence type="ECO:0000256" key="2">
    <source>
        <dbReference type="ARBA" id="ARBA00022448"/>
    </source>
</evidence>